<proteinExistence type="predicted"/>
<organism evidence="1">
    <name type="scientific">hydrothermal vent metagenome</name>
    <dbReference type="NCBI Taxonomy" id="652676"/>
    <lineage>
        <taxon>unclassified sequences</taxon>
        <taxon>metagenomes</taxon>
        <taxon>ecological metagenomes</taxon>
    </lineage>
</organism>
<reference evidence="1" key="1">
    <citation type="submission" date="2018-06" db="EMBL/GenBank/DDBJ databases">
        <authorList>
            <person name="Zhirakovskaya E."/>
        </authorList>
    </citation>
    <scope>NUCLEOTIDE SEQUENCE</scope>
</reference>
<evidence type="ECO:0000313" key="1">
    <source>
        <dbReference type="EMBL" id="VAW30080.1"/>
    </source>
</evidence>
<protein>
    <submittedName>
        <fullName evidence="1">Uncharacterized protein</fullName>
    </submittedName>
</protein>
<gene>
    <name evidence="1" type="ORF">MNBD_BACTEROID07-1568</name>
</gene>
<name>A0A3B0ULU2_9ZZZZ</name>
<sequence length="70" mass="8040">MNNCQNCFYPVLLGRFLPVCPGEDISGESTGQCFFFTFSAFKSMENDGFSVVSFIMIQQTYKNIYYKTSF</sequence>
<accession>A0A3B0ULU2</accession>
<dbReference type="EMBL" id="UOET01000464">
    <property type="protein sequence ID" value="VAW30080.1"/>
    <property type="molecule type" value="Genomic_DNA"/>
</dbReference>
<dbReference type="AlphaFoldDB" id="A0A3B0ULU2"/>